<name>A0A8T0VR21_PANVG</name>
<dbReference type="EMBL" id="CM029040">
    <property type="protein sequence ID" value="KAG2635694.1"/>
    <property type="molecule type" value="Genomic_DNA"/>
</dbReference>
<sequence length="406" mass="44386">MAGASLEDALAATAAGGNPRLLAGVAADGRRQGVPVIDLTAEEEKEAVATPRGEGVPVIDLAAPGEDEEEGQGVGGPRAGSVPVIDLTQEGSDEEGEQEVKWVGQYSSTQSILLVGDGDFSFSLALAAGFGSGANIVATSLDCYDTLKKKYSEAESNLADLKKLGAVILHGVNAKTMKLRTDLKMRRFDRVVFNFPHAGFKGKEDQPHMINSHRGLVKDFFRSASLLLRPDGEVHVSHKTKHPYRKWNLEGLASEFTLFLVEQVDFHIEDYPEYSNKRGDGLHCDQPFLLGKCSTFKFKIGDIKKMKRVRKLGPMPDSGSSRNAHFNNQQVGFGHLNPTLLVPEMAQPYIPFQMPSMPMCSEFFDHEAVQRCHPAETGCIAQPISDTAGAIPWGHSWHPWTWGSSW</sequence>
<keyword evidence="3" id="KW-1185">Reference proteome</keyword>
<dbReference type="InterPro" id="IPR029063">
    <property type="entry name" value="SAM-dependent_MTases_sf"/>
</dbReference>
<organism evidence="2 3">
    <name type="scientific">Panicum virgatum</name>
    <name type="common">Blackwell switchgrass</name>
    <dbReference type="NCBI Taxonomy" id="38727"/>
    <lineage>
        <taxon>Eukaryota</taxon>
        <taxon>Viridiplantae</taxon>
        <taxon>Streptophyta</taxon>
        <taxon>Embryophyta</taxon>
        <taxon>Tracheophyta</taxon>
        <taxon>Spermatophyta</taxon>
        <taxon>Magnoliopsida</taxon>
        <taxon>Liliopsida</taxon>
        <taxon>Poales</taxon>
        <taxon>Poaceae</taxon>
        <taxon>PACMAD clade</taxon>
        <taxon>Panicoideae</taxon>
        <taxon>Panicodae</taxon>
        <taxon>Paniceae</taxon>
        <taxon>Panicinae</taxon>
        <taxon>Panicum</taxon>
        <taxon>Panicum sect. Hiantes</taxon>
    </lineage>
</organism>
<dbReference type="FunFam" id="3.40.50.150:FF:000440">
    <property type="entry name" value="Os09g0479300 protein"/>
    <property type="match status" value="1"/>
</dbReference>
<accession>A0A8T0VR21</accession>
<dbReference type="Proteomes" id="UP000823388">
    <property type="component" value="Chromosome 2N"/>
</dbReference>
<dbReference type="SUPFAM" id="SSF53335">
    <property type="entry name" value="S-adenosyl-L-methionine-dependent methyltransferases"/>
    <property type="match status" value="1"/>
</dbReference>
<feature type="domain" description="25S rRNA (uridine-N(3))-methyltransferase BMT5-like" evidence="1">
    <location>
        <begin position="113"/>
        <end position="278"/>
    </location>
</feature>
<dbReference type="AlphaFoldDB" id="A0A8T0VR21"/>
<dbReference type="Pfam" id="PF10354">
    <property type="entry name" value="BMT5-like"/>
    <property type="match status" value="1"/>
</dbReference>
<dbReference type="PANTHER" id="PTHR11538">
    <property type="entry name" value="PHENYLALANYL-TRNA SYNTHETASE"/>
    <property type="match status" value="1"/>
</dbReference>
<dbReference type="GO" id="GO:0070042">
    <property type="term" value="F:rRNA (uridine-N3-)-methyltransferase activity"/>
    <property type="evidence" value="ECO:0007669"/>
    <property type="project" value="InterPro"/>
</dbReference>
<dbReference type="OrthoDB" id="675252at2759"/>
<dbReference type="InterPro" id="IPR019446">
    <property type="entry name" value="BMT5-like"/>
</dbReference>
<dbReference type="GO" id="GO:0005737">
    <property type="term" value="C:cytoplasm"/>
    <property type="evidence" value="ECO:0007669"/>
    <property type="project" value="TreeGrafter"/>
</dbReference>
<evidence type="ECO:0000313" key="2">
    <source>
        <dbReference type="EMBL" id="KAG2635694.1"/>
    </source>
</evidence>
<dbReference type="GO" id="GO:0070475">
    <property type="term" value="P:rRNA base methylation"/>
    <property type="evidence" value="ECO:0007669"/>
    <property type="project" value="InterPro"/>
</dbReference>
<evidence type="ECO:0000313" key="3">
    <source>
        <dbReference type="Proteomes" id="UP000823388"/>
    </source>
</evidence>
<protein>
    <recommendedName>
        <fullName evidence="1">25S rRNA (uridine-N(3))-methyltransferase BMT5-like domain-containing protein</fullName>
    </recommendedName>
</protein>
<proteinExistence type="predicted"/>
<gene>
    <name evidence="2" type="ORF">PVAP13_2NG384000</name>
</gene>
<dbReference type="Gene3D" id="3.40.50.150">
    <property type="entry name" value="Vaccinia Virus protein VP39"/>
    <property type="match status" value="1"/>
</dbReference>
<comment type="caution">
    <text evidence="2">The sequence shown here is derived from an EMBL/GenBank/DDBJ whole genome shotgun (WGS) entry which is preliminary data.</text>
</comment>
<evidence type="ECO:0000259" key="1">
    <source>
        <dbReference type="Pfam" id="PF10354"/>
    </source>
</evidence>
<dbReference type="PANTHER" id="PTHR11538:SF97">
    <property type="entry name" value="25S RRNA (URIDINE-N(3))-METHYLTRANSFERASE BMT5-LIKE DOMAIN-CONTAINING PROTEIN"/>
    <property type="match status" value="1"/>
</dbReference>
<reference evidence="2" key="1">
    <citation type="submission" date="2020-05" db="EMBL/GenBank/DDBJ databases">
        <title>WGS assembly of Panicum virgatum.</title>
        <authorList>
            <person name="Lovell J.T."/>
            <person name="Jenkins J."/>
            <person name="Shu S."/>
            <person name="Juenger T.E."/>
            <person name="Schmutz J."/>
        </authorList>
    </citation>
    <scope>NUCLEOTIDE SEQUENCE</scope>
    <source>
        <strain evidence="2">AP13</strain>
    </source>
</reference>